<accession>I4BZT9</accession>
<protein>
    <submittedName>
        <fullName evidence="3">Uncharacterized protein</fullName>
    </submittedName>
</protein>
<sequence>MKKLTYLGILVCCMMAVTPAHAFLDYFFSGSASRDAIDNSAVGDLRAWWTGNPAYQFNPYYSGNANPQQQQQQQQQQVPQYPQPSMQFYPPQQAPQAAGYPQQFQNPQGVPPQYVQQQMPQQQYMPQPQGYGQQMYPPQGYQQVPQQYQQMAPQGYQGQ</sequence>
<dbReference type="Proteomes" id="UP000006055">
    <property type="component" value="Chromosome"/>
</dbReference>
<name>I4BZT9_DESTA</name>
<dbReference type="KEGG" id="dti:Desti_0081"/>
<evidence type="ECO:0000313" key="4">
    <source>
        <dbReference type="Proteomes" id="UP000006055"/>
    </source>
</evidence>
<dbReference type="HOGENOM" id="CLU_1658037_0_0_7"/>
<feature type="signal peptide" evidence="2">
    <location>
        <begin position="1"/>
        <end position="22"/>
    </location>
</feature>
<feature type="chain" id="PRO_5003687229" evidence="2">
    <location>
        <begin position="23"/>
        <end position="159"/>
    </location>
</feature>
<proteinExistence type="predicted"/>
<keyword evidence="2" id="KW-0732">Signal</keyword>
<evidence type="ECO:0000256" key="1">
    <source>
        <dbReference type="SAM" id="MobiDB-lite"/>
    </source>
</evidence>
<dbReference type="RefSeq" id="WP_014807989.1">
    <property type="nucleotide sequence ID" value="NC_018025.1"/>
</dbReference>
<keyword evidence="4" id="KW-1185">Reference proteome</keyword>
<gene>
    <name evidence="3" type="ordered locus">Desti_0081</name>
</gene>
<organism evidence="3 4">
    <name type="scientific">Desulfomonile tiedjei (strain ATCC 49306 / DSM 6799 / DCB-1)</name>
    <dbReference type="NCBI Taxonomy" id="706587"/>
    <lineage>
        <taxon>Bacteria</taxon>
        <taxon>Pseudomonadati</taxon>
        <taxon>Thermodesulfobacteriota</taxon>
        <taxon>Desulfomonilia</taxon>
        <taxon>Desulfomonilales</taxon>
        <taxon>Desulfomonilaceae</taxon>
        <taxon>Desulfomonile</taxon>
    </lineage>
</organism>
<dbReference type="AlphaFoldDB" id="I4BZT9"/>
<evidence type="ECO:0000256" key="2">
    <source>
        <dbReference type="SAM" id="SignalP"/>
    </source>
</evidence>
<dbReference type="EMBL" id="CP003360">
    <property type="protein sequence ID" value="AFM22830.1"/>
    <property type="molecule type" value="Genomic_DNA"/>
</dbReference>
<evidence type="ECO:0000313" key="3">
    <source>
        <dbReference type="EMBL" id="AFM22830.1"/>
    </source>
</evidence>
<feature type="region of interest" description="Disordered" evidence="1">
    <location>
        <begin position="60"/>
        <end position="139"/>
    </location>
</feature>
<feature type="compositionally biased region" description="Low complexity" evidence="1">
    <location>
        <begin position="67"/>
        <end position="139"/>
    </location>
</feature>
<reference evidence="4" key="1">
    <citation type="submission" date="2012-06" db="EMBL/GenBank/DDBJ databases">
        <title>Complete sequence of chromosome of Desulfomonile tiedjei DSM 6799.</title>
        <authorList>
            <person name="Lucas S."/>
            <person name="Copeland A."/>
            <person name="Lapidus A."/>
            <person name="Glavina del Rio T."/>
            <person name="Dalin E."/>
            <person name="Tice H."/>
            <person name="Bruce D."/>
            <person name="Goodwin L."/>
            <person name="Pitluck S."/>
            <person name="Peters L."/>
            <person name="Ovchinnikova G."/>
            <person name="Zeytun A."/>
            <person name="Lu M."/>
            <person name="Kyrpides N."/>
            <person name="Mavromatis K."/>
            <person name="Ivanova N."/>
            <person name="Brettin T."/>
            <person name="Detter J.C."/>
            <person name="Han C."/>
            <person name="Larimer F."/>
            <person name="Land M."/>
            <person name="Hauser L."/>
            <person name="Markowitz V."/>
            <person name="Cheng J.-F."/>
            <person name="Hugenholtz P."/>
            <person name="Woyke T."/>
            <person name="Wu D."/>
            <person name="Spring S."/>
            <person name="Schroeder M."/>
            <person name="Brambilla E."/>
            <person name="Klenk H.-P."/>
            <person name="Eisen J.A."/>
        </authorList>
    </citation>
    <scope>NUCLEOTIDE SEQUENCE [LARGE SCALE GENOMIC DNA]</scope>
    <source>
        <strain evidence="4">ATCC 49306 / DSM 6799 / DCB-1</strain>
    </source>
</reference>